<dbReference type="PANTHER" id="PTHR47619">
    <property type="entry name" value="METALLO-HYDROLASE YYCJ-RELATED"/>
    <property type="match status" value="1"/>
</dbReference>
<accession>A0A2Z2P3T9</accession>
<dbReference type="SMART" id="SM00849">
    <property type="entry name" value="Lactamase_B"/>
    <property type="match status" value="1"/>
</dbReference>
<dbReference type="InterPro" id="IPR001279">
    <property type="entry name" value="Metallo-B-lactamas"/>
</dbReference>
<dbReference type="EMBL" id="CP018632">
    <property type="protein sequence ID" value="ASJ76070.1"/>
    <property type="molecule type" value="Genomic_DNA"/>
</dbReference>
<dbReference type="Proteomes" id="UP000250079">
    <property type="component" value="Chromosome"/>
</dbReference>
<dbReference type="InterPro" id="IPR036866">
    <property type="entry name" value="RibonucZ/Hydroxyglut_hydro"/>
</dbReference>
<name>A0A2Z2P3T9_9GAMM</name>
<dbReference type="PANTHER" id="PTHR47619:SF1">
    <property type="entry name" value="EXODEOXYRIBONUCLEASE WALJ"/>
    <property type="match status" value="1"/>
</dbReference>
<dbReference type="KEGG" id="gai:IMCC3135_30105"/>
<evidence type="ECO:0000259" key="1">
    <source>
        <dbReference type="SMART" id="SM00849"/>
    </source>
</evidence>
<dbReference type="EC" id="3.-.-.-" evidence="2"/>
<evidence type="ECO:0000313" key="3">
    <source>
        <dbReference type="Proteomes" id="UP000250079"/>
    </source>
</evidence>
<organism evidence="2 3">
    <name type="scientific">Granulosicoccus antarcticus IMCC3135</name>
    <dbReference type="NCBI Taxonomy" id="1192854"/>
    <lineage>
        <taxon>Bacteria</taxon>
        <taxon>Pseudomonadati</taxon>
        <taxon>Pseudomonadota</taxon>
        <taxon>Gammaproteobacteria</taxon>
        <taxon>Chromatiales</taxon>
        <taxon>Granulosicoccaceae</taxon>
        <taxon>Granulosicoccus</taxon>
    </lineage>
</organism>
<dbReference type="RefSeq" id="WP_088920890.1">
    <property type="nucleotide sequence ID" value="NZ_CP018632.1"/>
</dbReference>
<dbReference type="GO" id="GO:0016787">
    <property type="term" value="F:hydrolase activity"/>
    <property type="evidence" value="ECO:0007669"/>
    <property type="project" value="UniProtKB-KW"/>
</dbReference>
<keyword evidence="2" id="KW-0378">Hydrolase</keyword>
<proteinExistence type="predicted"/>
<evidence type="ECO:0000313" key="2">
    <source>
        <dbReference type="EMBL" id="ASJ76070.1"/>
    </source>
</evidence>
<dbReference type="AlphaFoldDB" id="A0A2Z2P3T9"/>
<dbReference type="InterPro" id="IPR052533">
    <property type="entry name" value="WalJ/YycJ-like"/>
</dbReference>
<dbReference type="OrthoDB" id="9803916at2"/>
<protein>
    <submittedName>
        <fullName evidence="2">Metallo-hydrolase YycJ</fullName>
        <ecNumber evidence="2">3.-.-.-</ecNumber>
    </submittedName>
</protein>
<dbReference type="Pfam" id="PF12706">
    <property type="entry name" value="Lactamase_B_2"/>
    <property type="match status" value="1"/>
</dbReference>
<gene>
    <name evidence="2" type="primary">yycJ</name>
    <name evidence="2" type="ORF">IMCC3135_30105</name>
</gene>
<dbReference type="Gene3D" id="3.60.15.10">
    <property type="entry name" value="Ribonuclease Z/Hydroxyacylglutathione hydrolase-like"/>
    <property type="match status" value="1"/>
</dbReference>
<keyword evidence="3" id="KW-1185">Reference proteome</keyword>
<reference evidence="2 3" key="1">
    <citation type="submission" date="2016-12" db="EMBL/GenBank/DDBJ databases">
        <authorList>
            <person name="Song W.-J."/>
            <person name="Kurnit D.M."/>
        </authorList>
    </citation>
    <scope>NUCLEOTIDE SEQUENCE [LARGE SCALE GENOMIC DNA]</scope>
    <source>
        <strain evidence="2 3">IMCC3135</strain>
    </source>
</reference>
<dbReference type="SUPFAM" id="SSF56281">
    <property type="entry name" value="Metallo-hydrolase/oxidoreductase"/>
    <property type="match status" value="1"/>
</dbReference>
<feature type="domain" description="Metallo-beta-lactamase" evidence="1">
    <location>
        <begin position="12"/>
        <end position="186"/>
    </location>
</feature>
<sequence>MIQVAALGSGSSGNSLLVRSDKTTLLIDCGFTMKETIARLHHLGLAPSDLDAILISHEHGDHMKGVGPMSRKFGLPVWCTHGTYHRARDNRFSSVRLFHAHEPFIIGDMEVDPFPTPHDAAEPCQFVFSVNDVRFANVTDLGACTPHVREKLAGIHGLVVECNYDNEMLRKGPYPPSLQARIRSDYGHLGNDQAGELLQELDHPELQFILLGHLSEQNNSDALALATMQAHVEDRHERISVLAQHCCSQWFDVVCSVAAEALEPA</sequence>